<dbReference type="AlphaFoldDB" id="A0AAW1THI6"/>
<keyword evidence="3" id="KW-1185">Reference proteome</keyword>
<reference evidence="2 3" key="1">
    <citation type="journal article" date="2024" name="Nat. Commun.">
        <title>Phylogenomics reveals the evolutionary origins of lichenization in chlorophyte algae.</title>
        <authorList>
            <person name="Puginier C."/>
            <person name="Libourel C."/>
            <person name="Otte J."/>
            <person name="Skaloud P."/>
            <person name="Haon M."/>
            <person name="Grisel S."/>
            <person name="Petersen M."/>
            <person name="Berrin J.G."/>
            <person name="Delaux P.M."/>
            <person name="Dal Grande F."/>
            <person name="Keller J."/>
        </authorList>
    </citation>
    <scope>NUCLEOTIDE SEQUENCE [LARGE SCALE GENOMIC DNA]</scope>
    <source>
        <strain evidence="2 3">SAG 2523</strain>
    </source>
</reference>
<feature type="region of interest" description="Disordered" evidence="1">
    <location>
        <begin position="36"/>
        <end position="61"/>
    </location>
</feature>
<evidence type="ECO:0000313" key="3">
    <source>
        <dbReference type="Proteomes" id="UP001485043"/>
    </source>
</evidence>
<evidence type="ECO:0000256" key="1">
    <source>
        <dbReference type="SAM" id="MobiDB-lite"/>
    </source>
</evidence>
<name>A0AAW1THI6_9CHLO</name>
<evidence type="ECO:0000313" key="2">
    <source>
        <dbReference type="EMBL" id="KAK9869074.1"/>
    </source>
</evidence>
<dbReference type="EMBL" id="JALJOV010000001">
    <property type="protein sequence ID" value="KAK9869074.1"/>
    <property type="molecule type" value="Genomic_DNA"/>
</dbReference>
<feature type="compositionally biased region" description="Basic and acidic residues" evidence="1">
    <location>
        <begin position="41"/>
        <end position="54"/>
    </location>
</feature>
<gene>
    <name evidence="2" type="ORF">WJX84_003332</name>
</gene>
<accession>A0AAW1THI6</accession>
<sequence>MRSALSVSQTSGGDATGLTAAYGAASDLLSPAQELTVPGVDDVHGSLGEERADPSEGLWWPLPQSSLRALEPFTQG</sequence>
<proteinExistence type="predicted"/>
<protein>
    <submittedName>
        <fullName evidence="2">Uncharacterized protein</fullName>
    </submittedName>
</protein>
<organism evidence="2 3">
    <name type="scientific">Apatococcus fuscideae</name>
    <dbReference type="NCBI Taxonomy" id="2026836"/>
    <lineage>
        <taxon>Eukaryota</taxon>
        <taxon>Viridiplantae</taxon>
        <taxon>Chlorophyta</taxon>
        <taxon>core chlorophytes</taxon>
        <taxon>Trebouxiophyceae</taxon>
        <taxon>Chlorellales</taxon>
        <taxon>Chlorellaceae</taxon>
        <taxon>Apatococcus</taxon>
    </lineage>
</organism>
<comment type="caution">
    <text evidence="2">The sequence shown here is derived from an EMBL/GenBank/DDBJ whole genome shotgun (WGS) entry which is preliminary data.</text>
</comment>
<dbReference type="Proteomes" id="UP001485043">
    <property type="component" value="Unassembled WGS sequence"/>
</dbReference>